<name>A0A1R4KGM2_9ACTN</name>
<keyword evidence="1" id="KW-0129">CBS domain</keyword>
<dbReference type="Gene3D" id="1.25.60.10">
    <property type="entry name" value="MgtE N-terminal domain-like"/>
    <property type="match status" value="1"/>
</dbReference>
<evidence type="ECO:0000313" key="4">
    <source>
        <dbReference type="EMBL" id="SJN43418.1"/>
    </source>
</evidence>
<dbReference type="SUPFAM" id="SSF158791">
    <property type="entry name" value="MgtE N-terminal domain-like"/>
    <property type="match status" value="1"/>
</dbReference>
<accession>A0A1R4KGM2</accession>
<dbReference type="InterPro" id="IPR027275">
    <property type="entry name" value="PRC-brl_dom"/>
</dbReference>
<feature type="region of interest" description="Disordered" evidence="2">
    <location>
        <begin position="407"/>
        <end position="429"/>
    </location>
</feature>
<evidence type="ECO:0000256" key="1">
    <source>
        <dbReference type="PROSITE-ProRule" id="PRU00703"/>
    </source>
</evidence>
<dbReference type="SUPFAM" id="SSF54631">
    <property type="entry name" value="CBS-domain pair"/>
    <property type="match status" value="1"/>
</dbReference>
<evidence type="ECO:0000313" key="5">
    <source>
        <dbReference type="Proteomes" id="UP000188342"/>
    </source>
</evidence>
<dbReference type="PANTHER" id="PTHR43773">
    <property type="entry name" value="MAGNESIUM TRANSPORTER MGTE"/>
    <property type="match status" value="1"/>
</dbReference>
<reference evidence="4 5" key="1">
    <citation type="submission" date="2017-02" db="EMBL/GenBank/DDBJ databases">
        <authorList>
            <person name="Peterson S.W."/>
        </authorList>
    </citation>
    <scope>NUCLEOTIDE SEQUENCE [LARGE SCALE GENOMIC DNA]</scope>
    <source>
        <strain evidence="4 5">LSP_Lj1</strain>
    </source>
</reference>
<keyword evidence="5" id="KW-1185">Reference proteome</keyword>
<dbReference type="InterPro" id="IPR038076">
    <property type="entry name" value="MgtE_N_sf"/>
</dbReference>
<dbReference type="Pfam" id="PF05239">
    <property type="entry name" value="PRC"/>
    <property type="match status" value="1"/>
</dbReference>
<dbReference type="InterPro" id="IPR000644">
    <property type="entry name" value="CBS_dom"/>
</dbReference>
<dbReference type="CDD" id="cd04606">
    <property type="entry name" value="CBS_pair_Mg_transporter"/>
    <property type="match status" value="1"/>
</dbReference>
<dbReference type="InterPro" id="IPR006668">
    <property type="entry name" value="Mg_transptr_MgtE_intracell_dom"/>
</dbReference>
<dbReference type="AlphaFoldDB" id="A0A1R4KGM2"/>
<sequence>MSVSSTAVFISRIRGLPVLDASGDQVGRVRDVVIQLRTQGRAPRVKGLVVELFARRRIFVPMPRVHAVDASQVAIEGQVDTRRFSKRDAETLVIDELFDRTISRPENRRAAIYDVSMRPTRAREWEVADVALRELPANGRFRLGQRGRTAIVRWSEIPNLVLTTQQVTDHLVAQMADMKPADMARELHDMAPERRAEVVEQLDDEQLADALEELPEDEQVALLTALDNERAADVLEEMNPDDAADLIKELPAEMAEDLLQRMEPDDAADVRGLLIYADLTAGGMMTPEPVVLSPDATVAEALARVRDEELTPALASMVFICRPPLDTPTGRFLGIVHTQRLLREPPSVMVSGMLDDDLEPLHPHSALAEVSRYFATYNLVVAPVVNSENQLVGAVAVDDLVDHMLPEDWRGNQMDGEDDEPHSSEVSRG</sequence>
<dbReference type="STRING" id="1255658.FM114_14300"/>
<dbReference type="InterPro" id="IPR011033">
    <property type="entry name" value="PRC_barrel-like_sf"/>
</dbReference>
<evidence type="ECO:0000259" key="3">
    <source>
        <dbReference type="PROSITE" id="PS51371"/>
    </source>
</evidence>
<protein>
    <submittedName>
        <fullName evidence="4">Mg/Co/Ni transporter MgtE / CBS domain</fullName>
    </submittedName>
</protein>
<dbReference type="InterPro" id="IPR046342">
    <property type="entry name" value="CBS_dom_sf"/>
</dbReference>
<dbReference type="PROSITE" id="PS51371">
    <property type="entry name" value="CBS"/>
    <property type="match status" value="1"/>
</dbReference>
<organism evidence="4 5">
    <name type="scientific">Luteococcus japonicus LSP_Lj1</name>
    <dbReference type="NCBI Taxonomy" id="1255658"/>
    <lineage>
        <taxon>Bacteria</taxon>
        <taxon>Bacillati</taxon>
        <taxon>Actinomycetota</taxon>
        <taxon>Actinomycetes</taxon>
        <taxon>Propionibacteriales</taxon>
        <taxon>Propionibacteriaceae</taxon>
        <taxon>Luteococcus</taxon>
    </lineage>
</organism>
<feature type="domain" description="CBS" evidence="3">
    <location>
        <begin position="285"/>
        <end position="358"/>
    </location>
</feature>
<dbReference type="Pfam" id="PF03448">
    <property type="entry name" value="MgtE_N"/>
    <property type="match status" value="1"/>
</dbReference>
<dbReference type="OrthoDB" id="9764830at2"/>
<dbReference type="SUPFAM" id="SSF50346">
    <property type="entry name" value="PRC-barrel domain"/>
    <property type="match status" value="1"/>
</dbReference>
<dbReference type="InterPro" id="IPR058838">
    <property type="entry name" value="SH3_actinomycetes"/>
</dbReference>
<dbReference type="SMART" id="SM00924">
    <property type="entry name" value="MgtE_N"/>
    <property type="match status" value="1"/>
</dbReference>
<dbReference type="EMBL" id="FUKQ01000052">
    <property type="protein sequence ID" value="SJN43418.1"/>
    <property type="molecule type" value="Genomic_DNA"/>
</dbReference>
<proteinExistence type="predicted"/>
<dbReference type="Proteomes" id="UP000188342">
    <property type="component" value="Unassembled WGS sequence"/>
</dbReference>
<dbReference type="RefSeq" id="WP_094765812.1">
    <property type="nucleotide sequence ID" value="NZ_FUKQ01000052.1"/>
</dbReference>
<dbReference type="Pfam" id="PF00571">
    <property type="entry name" value="CBS"/>
    <property type="match status" value="2"/>
</dbReference>
<dbReference type="InterPro" id="IPR006669">
    <property type="entry name" value="MgtE_transporter"/>
</dbReference>
<dbReference type="Gene3D" id="2.30.30.240">
    <property type="entry name" value="PRC-barrel domain"/>
    <property type="match status" value="1"/>
</dbReference>
<gene>
    <name evidence="4" type="ORF">FM114_14300</name>
</gene>
<dbReference type="PANTHER" id="PTHR43773:SF1">
    <property type="entry name" value="MAGNESIUM TRANSPORTER MGTE"/>
    <property type="match status" value="1"/>
</dbReference>
<dbReference type="Pfam" id="PF26205">
    <property type="entry name" value="SH3_actinomycetes"/>
    <property type="match status" value="1"/>
</dbReference>
<dbReference type="Gene3D" id="3.10.580.10">
    <property type="entry name" value="CBS-domain"/>
    <property type="match status" value="1"/>
</dbReference>
<dbReference type="GO" id="GO:0016020">
    <property type="term" value="C:membrane"/>
    <property type="evidence" value="ECO:0007669"/>
    <property type="project" value="InterPro"/>
</dbReference>
<dbReference type="GO" id="GO:0015095">
    <property type="term" value="F:magnesium ion transmembrane transporter activity"/>
    <property type="evidence" value="ECO:0007669"/>
    <property type="project" value="InterPro"/>
</dbReference>
<evidence type="ECO:0000256" key="2">
    <source>
        <dbReference type="SAM" id="MobiDB-lite"/>
    </source>
</evidence>